<dbReference type="Pfam" id="PF04043">
    <property type="entry name" value="PMEI"/>
    <property type="match status" value="1"/>
</dbReference>
<evidence type="ECO:0000256" key="1">
    <source>
        <dbReference type="ARBA" id="ARBA00022729"/>
    </source>
</evidence>
<keyword evidence="2" id="KW-0812">Transmembrane</keyword>
<proteinExistence type="predicted"/>
<gene>
    <name evidence="4" type="ORF">ZIOFF_059966</name>
</gene>
<keyword evidence="1" id="KW-0732">Signal</keyword>
<accession>A0A8J5FA50</accession>
<feature type="domain" description="Pectinesterase inhibitor" evidence="3">
    <location>
        <begin position="253"/>
        <end position="420"/>
    </location>
</feature>
<comment type="caution">
    <text evidence="4">The sequence shown here is derived from an EMBL/GenBank/DDBJ whole genome shotgun (WGS) entry which is preliminary data.</text>
</comment>
<dbReference type="InterPro" id="IPR051955">
    <property type="entry name" value="PME_Inhibitor"/>
</dbReference>
<protein>
    <recommendedName>
        <fullName evidence="3">Pectinesterase inhibitor domain-containing protein</fullName>
    </recommendedName>
</protein>
<dbReference type="CDD" id="cd15798">
    <property type="entry name" value="PMEI-like_3"/>
    <property type="match status" value="1"/>
</dbReference>
<dbReference type="SUPFAM" id="SSF101148">
    <property type="entry name" value="Plant invertase/pectin methylesterase inhibitor"/>
    <property type="match status" value="1"/>
</dbReference>
<feature type="transmembrane region" description="Helical" evidence="2">
    <location>
        <begin position="221"/>
        <end position="239"/>
    </location>
</feature>
<dbReference type="Gene3D" id="1.20.140.40">
    <property type="entry name" value="Invertase/pectin methylesterase inhibitor family protein"/>
    <property type="match status" value="1"/>
</dbReference>
<reference evidence="4 5" key="1">
    <citation type="submission" date="2020-08" db="EMBL/GenBank/DDBJ databases">
        <title>Plant Genome Project.</title>
        <authorList>
            <person name="Zhang R.-G."/>
        </authorList>
    </citation>
    <scope>NUCLEOTIDE SEQUENCE [LARGE SCALE GENOMIC DNA]</scope>
    <source>
        <tissue evidence="4">Rhizome</tissue>
    </source>
</reference>
<evidence type="ECO:0000259" key="3">
    <source>
        <dbReference type="SMART" id="SM00856"/>
    </source>
</evidence>
<keyword evidence="5" id="KW-1185">Reference proteome</keyword>
<evidence type="ECO:0000256" key="2">
    <source>
        <dbReference type="SAM" id="Phobius"/>
    </source>
</evidence>
<dbReference type="InterPro" id="IPR035513">
    <property type="entry name" value="Invertase/methylesterase_inhib"/>
</dbReference>
<evidence type="ECO:0000313" key="4">
    <source>
        <dbReference type="EMBL" id="KAG6483322.1"/>
    </source>
</evidence>
<dbReference type="Proteomes" id="UP000734854">
    <property type="component" value="Unassembled WGS sequence"/>
</dbReference>
<sequence>MVLSLSIQTHEKAEALHPRSPSSSVVHLLLGKETDDPRKPQNTAEGGPLCDSTGLPLGLSVRLAALSLSCSTSQPNLSARPHYPVDYSTRLAAHPDQLLCSAALLGRRLTNDDFEVAVSILAIVGVLATMDRVSSSPCLHALAKVNGGGIKSKWDDESTALEEMICMPPNVGFLSRIYRPRFVHDLINHFSRRGKKIYLKKVCLRRIKAAKGRRRLMAQRLSPFFLFLAVLPVLAVYTTQLPAPGPLVSPRENATEFIRSRCGATRYPGLCYTSLAGYSGAVQQNPAQLARLSANVTLSRLASLMARVTRHRRACHPLNVSAATAACPEAAALGDCAETLGEASDLTRKTEEELRGLAEGPAADAAWRVSNAQTWMSAVVSDEETCSDGFEEVAAGSRAKTDVTRRLWHVKKYTSNALGLVNSLTGTL</sequence>
<dbReference type="PANTHER" id="PTHR31080:SF64">
    <property type="entry name" value="PLANT INVERTASE_PECTIN METHYLESTERASE INHIBITOR SUPERFAMILY PROTEIN"/>
    <property type="match status" value="1"/>
</dbReference>
<dbReference type="InterPro" id="IPR006501">
    <property type="entry name" value="Pectinesterase_inhib_dom"/>
</dbReference>
<dbReference type="PANTHER" id="PTHR31080">
    <property type="entry name" value="PECTINESTERASE INHIBITOR-LIKE"/>
    <property type="match status" value="1"/>
</dbReference>
<dbReference type="NCBIfam" id="TIGR01614">
    <property type="entry name" value="PME_inhib"/>
    <property type="match status" value="1"/>
</dbReference>
<dbReference type="AlphaFoldDB" id="A0A8J5FA50"/>
<name>A0A8J5FA50_ZINOF</name>
<dbReference type="EMBL" id="JACMSC010000016">
    <property type="protein sequence ID" value="KAG6483322.1"/>
    <property type="molecule type" value="Genomic_DNA"/>
</dbReference>
<dbReference type="SMART" id="SM00856">
    <property type="entry name" value="PMEI"/>
    <property type="match status" value="1"/>
</dbReference>
<evidence type="ECO:0000313" key="5">
    <source>
        <dbReference type="Proteomes" id="UP000734854"/>
    </source>
</evidence>
<dbReference type="GO" id="GO:0004857">
    <property type="term" value="F:enzyme inhibitor activity"/>
    <property type="evidence" value="ECO:0007669"/>
    <property type="project" value="InterPro"/>
</dbReference>
<keyword evidence="2" id="KW-0472">Membrane</keyword>
<organism evidence="4 5">
    <name type="scientific">Zingiber officinale</name>
    <name type="common">Ginger</name>
    <name type="synonym">Amomum zingiber</name>
    <dbReference type="NCBI Taxonomy" id="94328"/>
    <lineage>
        <taxon>Eukaryota</taxon>
        <taxon>Viridiplantae</taxon>
        <taxon>Streptophyta</taxon>
        <taxon>Embryophyta</taxon>
        <taxon>Tracheophyta</taxon>
        <taxon>Spermatophyta</taxon>
        <taxon>Magnoliopsida</taxon>
        <taxon>Liliopsida</taxon>
        <taxon>Zingiberales</taxon>
        <taxon>Zingiberaceae</taxon>
        <taxon>Zingiber</taxon>
    </lineage>
</organism>
<keyword evidence="2" id="KW-1133">Transmembrane helix</keyword>